<name>A0A832V1X2_9ARCH</name>
<reference evidence="1 2" key="1">
    <citation type="journal article" name="Nat. Commun.">
        <title>Undinarchaeota illuminate DPANN phylogeny and the impact of gene transfer on archaeal evolution.</title>
        <authorList>
            <person name="Dombrowski N."/>
            <person name="Williams T.A."/>
            <person name="Sun J."/>
            <person name="Woodcroft B.J."/>
            <person name="Lee J.H."/>
            <person name="Minh B.Q."/>
            <person name="Rinke C."/>
            <person name="Spang A."/>
        </authorList>
    </citation>
    <scope>NUCLEOTIDE SEQUENCE [LARGE SCALE GENOMIC DNA]</scope>
    <source>
        <strain evidence="1">MAG_bin17</strain>
    </source>
</reference>
<dbReference type="Proteomes" id="UP000604391">
    <property type="component" value="Unassembled WGS sequence"/>
</dbReference>
<dbReference type="AlphaFoldDB" id="A0A832V1X2"/>
<dbReference type="NCBIfam" id="TIGR03573">
    <property type="entry name" value="WbuX"/>
    <property type="match status" value="1"/>
</dbReference>
<evidence type="ECO:0000313" key="1">
    <source>
        <dbReference type="EMBL" id="HIJ99516.1"/>
    </source>
</evidence>
<accession>A0A832V1X2</accession>
<dbReference type="EMBL" id="DVAD01000009">
    <property type="protein sequence ID" value="HIJ99516.1"/>
    <property type="molecule type" value="Genomic_DNA"/>
</dbReference>
<keyword evidence="2" id="KW-1185">Reference proteome</keyword>
<dbReference type="SUPFAM" id="SSF52402">
    <property type="entry name" value="Adenine nucleotide alpha hydrolases-like"/>
    <property type="match status" value="1"/>
</dbReference>
<protein>
    <submittedName>
        <fullName evidence="1">N-acetyl sugar amidotransferase</fullName>
    </submittedName>
</protein>
<comment type="caution">
    <text evidence="1">The sequence shown here is derived from an EMBL/GenBank/DDBJ whole genome shotgun (WGS) entry which is preliminary data.</text>
</comment>
<dbReference type="InterPro" id="IPR020022">
    <property type="entry name" value="N-acetyl_sugar_amidoTrfase"/>
</dbReference>
<proteinExistence type="predicted"/>
<evidence type="ECO:0000313" key="2">
    <source>
        <dbReference type="Proteomes" id="UP000604391"/>
    </source>
</evidence>
<sequence>MSENLEAYFGLPNEVKFCTRCVISNQRPNSSIEFKHTKESKKKTINFDSEGVCDACRHAENKYNKIDWEKREEELYTLLDKYRKTDGSYDILVPGSGGKDSVYASHILKYKYDMHPLTITWAPHLYTNYGWENFQGWIHKGGLDNMLFTPNGKIHRLLTRQAFKNLLHPFQPFIFGQKNLAPKIAEKFDIPLVFYGENEAEYGNPIHDTSTAERDWKYFASNDLESTYLGGTSIQDLIEKHGVTMNDLDIYMPADPKMVEKKQIKVHYLGYYLKWIPQDNYYYSVEHTGFKPNDQRTEGTYSKYNSIDDKTDPYHYWTTLVKFGIGRTTYDAAQEIRNNHINRDEGVALVKRFDQEFPKRYFTEFLDYISMTEEEFWKTSDKFRSPHLWKKENGDWKLRHTVWKGGTDD</sequence>
<dbReference type="GO" id="GO:0016740">
    <property type="term" value="F:transferase activity"/>
    <property type="evidence" value="ECO:0007669"/>
    <property type="project" value="UniProtKB-KW"/>
</dbReference>
<organism evidence="1 2">
    <name type="scientific">Candidatus Undinarchaeum marinum</name>
    <dbReference type="NCBI Taxonomy" id="2756141"/>
    <lineage>
        <taxon>Archaea</taxon>
        <taxon>Candidatus Undinarchaeota</taxon>
        <taxon>Candidatus Undinarchaeia</taxon>
        <taxon>Candidatus Undinarchaeales</taxon>
        <taxon>Candidatus Undinarchaeaceae</taxon>
        <taxon>Candidatus Undinarchaeum</taxon>
    </lineage>
</organism>
<gene>
    <name evidence="1" type="ORF">H1011_01670</name>
</gene>